<accession>A0ABP0Q663</accession>
<name>A0ABP0Q663_9DINO</name>
<evidence type="ECO:0000256" key="1">
    <source>
        <dbReference type="SAM" id="MobiDB-lite"/>
    </source>
</evidence>
<feature type="compositionally biased region" description="Low complexity" evidence="1">
    <location>
        <begin position="595"/>
        <end position="604"/>
    </location>
</feature>
<feature type="compositionally biased region" description="Acidic residues" evidence="1">
    <location>
        <begin position="575"/>
        <end position="593"/>
    </location>
</feature>
<feature type="region of interest" description="Disordered" evidence="1">
    <location>
        <begin position="573"/>
        <end position="756"/>
    </location>
</feature>
<dbReference type="InterPro" id="IPR036397">
    <property type="entry name" value="RNaseH_sf"/>
</dbReference>
<evidence type="ECO:0000313" key="2">
    <source>
        <dbReference type="EMBL" id="CAK9083730.1"/>
    </source>
</evidence>
<organism evidence="2 3">
    <name type="scientific">Durusdinium trenchii</name>
    <dbReference type="NCBI Taxonomy" id="1381693"/>
    <lineage>
        <taxon>Eukaryota</taxon>
        <taxon>Sar</taxon>
        <taxon>Alveolata</taxon>
        <taxon>Dinophyceae</taxon>
        <taxon>Suessiales</taxon>
        <taxon>Symbiodiniaceae</taxon>
        <taxon>Durusdinium</taxon>
    </lineage>
</organism>
<keyword evidence="3" id="KW-1185">Reference proteome</keyword>
<sequence length="756" mass="86310">MAWVWHGILKRLMRLAKFCTGDQCRYGLKDPEAYSHQQLIGHNRFGLRSKLAASYRKELCRAICRGILQSVQIDYVANVATPAVFAAGDEEVDDFEEPQQMEDHPMGVSEHPGETEDFWSVEGLLRVHVIPFTPTASMEMPIPFEQLLDGRRTHMVFEDESKQVKDGGWMRNHLDNRWQADQYWTGRTEFRFKGEGPRDLQPLLEESGVGEGEALETPPVRKQKVKNYDKTLKRRRVRTRQLQRRFWTVVEDPVSKDLLQRTLDMMIEQGVGERLRIHVEDELGREWAAHESAHAEVHKKFPFAGPTFSWDRDKHCPLNGRNGTAWQQQHRFDPWWQKTEHCIWFFMEVNLESWLNILDQATTFQVVALLPDVHRNPTSTDVLEALHSHWIGWCGYPERGVVTDRAKYFLADLAEDFDNHGWEFRTSARASPWQIGQVESRGMEEFGSRYSESFPGANRSVVEMKFFGPHRQIRLPASLTDDGILLAVSPEQLSLAVDDEIQQWLIDAKETELIDAMPAAGGTGFLDLRRAPKPDPMPLQNEEEPQPFALDREMPYSPSEAPSLIEEMPAVDAPAEAEPDDAAPPEPAPEVEDLSSTSTSMARMRSQKEMSNDRSRAVSFSRRMSAERERLREKKRQRVLGLEPSPPPVSIPAGPEFDPDLDDYHTPPPAAGVSPPMETITEDDPSEAAEREAKRMHIEALTPAETAAAVDTQYATLQHQRKQPQARDEDEDMDGGHRDVRGQRKGEGKQSGHRRQ</sequence>
<feature type="compositionally biased region" description="Basic and acidic residues" evidence="1">
    <location>
        <begin position="688"/>
        <end position="698"/>
    </location>
</feature>
<feature type="compositionally biased region" description="Basic and acidic residues" evidence="1">
    <location>
        <begin position="734"/>
        <end position="750"/>
    </location>
</feature>
<dbReference type="SUPFAM" id="SSF53098">
    <property type="entry name" value="Ribonuclease H-like"/>
    <property type="match status" value="1"/>
</dbReference>
<protein>
    <submittedName>
        <fullName evidence="2">Copia protein</fullName>
    </submittedName>
</protein>
<comment type="caution">
    <text evidence="2">The sequence shown here is derived from an EMBL/GenBank/DDBJ whole genome shotgun (WGS) entry which is preliminary data.</text>
</comment>
<gene>
    <name evidence="2" type="ORF">SCF082_LOCUS39733</name>
</gene>
<dbReference type="Gene3D" id="3.30.420.10">
    <property type="entry name" value="Ribonuclease H-like superfamily/Ribonuclease H"/>
    <property type="match status" value="1"/>
</dbReference>
<dbReference type="EMBL" id="CAXAMM010039106">
    <property type="protein sequence ID" value="CAK9083730.1"/>
    <property type="molecule type" value="Genomic_DNA"/>
</dbReference>
<feature type="compositionally biased region" description="Basic and acidic residues" evidence="1">
    <location>
        <begin position="606"/>
        <end position="616"/>
    </location>
</feature>
<evidence type="ECO:0000313" key="3">
    <source>
        <dbReference type="Proteomes" id="UP001642464"/>
    </source>
</evidence>
<dbReference type="Proteomes" id="UP001642464">
    <property type="component" value="Unassembled WGS sequence"/>
</dbReference>
<proteinExistence type="predicted"/>
<dbReference type="InterPro" id="IPR012337">
    <property type="entry name" value="RNaseH-like_sf"/>
</dbReference>
<reference evidence="2 3" key="1">
    <citation type="submission" date="2024-02" db="EMBL/GenBank/DDBJ databases">
        <authorList>
            <person name="Chen Y."/>
            <person name="Shah S."/>
            <person name="Dougan E. K."/>
            <person name="Thang M."/>
            <person name="Chan C."/>
        </authorList>
    </citation>
    <scope>NUCLEOTIDE SEQUENCE [LARGE SCALE GENOMIC DNA]</scope>
</reference>